<feature type="region of interest" description="Disordered" evidence="2">
    <location>
        <begin position="829"/>
        <end position="849"/>
    </location>
</feature>
<feature type="compositionally biased region" description="Basic residues" evidence="2">
    <location>
        <begin position="1"/>
        <end position="19"/>
    </location>
</feature>
<organism evidence="4 5">
    <name type="scientific">Polypedilum vanderplanki</name>
    <name type="common">Sleeping chironomid midge</name>
    <dbReference type="NCBI Taxonomy" id="319348"/>
    <lineage>
        <taxon>Eukaryota</taxon>
        <taxon>Metazoa</taxon>
        <taxon>Ecdysozoa</taxon>
        <taxon>Arthropoda</taxon>
        <taxon>Hexapoda</taxon>
        <taxon>Insecta</taxon>
        <taxon>Pterygota</taxon>
        <taxon>Neoptera</taxon>
        <taxon>Endopterygota</taxon>
        <taxon>Diptera</taxon>
        <taxon>Nematocera</taxon>
        <taxon>Chironomoidea</taxon>
        <taxon>Chironomidae</taxon>
        <taxon>Chironominae</taxon>
        <taxon>Polypedilum</taxon>
        <taxon>Polypedilum</taxon>
    </lineage>
</organism>
<feature type="compositionally biased region" description="Polar residues" evidence="2">
    <location>
        <begin position="76"/>
        <end position="100"/>
    </location>
</feature>
<comment type="caution">
    <text evidence="4">The sequence shown here is derived from an EMBL/GenBank/DDBJ whole genome shotgun (WGS) entry which is preliminary data.</text>
</comment>
<evidence type="ECO:0000256" key="1">
    <source>
        <dbReference type="SAM" id="Coils"/>
    </source>
</evidence>
<keyword evidence="3" id="KW-0472">Membrane</keyword>
<dbReference type="Proteomes" id="UP001107558">
    <property type="component" value="Chromosome 2"/>
</dbReference>
<evidence type="ECO:0000256" key="3">
    <source>
        <dbReference type="SAM" id="Phobius"/>
    </source>
</evidence>
<feature type="compositionally biased region" description="Low complexity" evidence="2">
    <location>
        <begin position="61"/>
        <end position="75"/>
    </location>
</feature>
<evidence type="ECO:0000313" key="5">
    <source>
        <dbReference type="Proteomes" id="UP001107558"/>
    </source>
</evidence>
<feature type="transmembrane region" description="Helical" evidence="3">
    <location>
        <begin position="1162"/>
        <end position="1179"/>
    </location>
</feature>
<name>A0A9J6C948_POLVA</name>
<evidence type="ECO:0000313" key="4">
    <source>
        <dbReference type="EMBL" id="KAG5678400.1"/>
    </source>
</evidence>
<feature type="coiled-coil region" evidence="1">
    <location>
        <begin position="872"/>
        <end position="902"/>
    </location>
</feature>
<accession>A0A9J6C948</accession>
<keyword evidence="1" id="KW-0175">Coiled coil</keyword>
<feature type="compositionally biased region" description="Polar residues" evidence="2">
    <location>
        <begin position="259"/>
        <end position="276"/>
    </location>
</feature>
<feature type="region of interest" description="Disordered" evidence="2">
    <location>
        <begin position="802"/>
        <end position="821"/>
    </location>
</feature>
<proteinExistence type="predicted"/>
<feature type="region of interest" description="Disordered" evidence="2">
    <location>
        <begin position="730"/>
        <end position="754"/>
    </location>
</feature>
<dbReference type="AlphaFoldDB" id="A0A9J6C948"/>
<feature type="region of interest" description="Disordered" evidence="2">
    <location>
        <begin position="610"/>
        <end position="643"/>
    </location>
</feature>
<keyword evidence="3" id="KW-1133">Transmembrane helix</keyword>
<keyword evidence="3" id="KW-0812">Transmembrane</keyword>
<reference evidence="4" key="1">
    <citation type="submission" date="2021-03" db="EMBL/GenBank/DDBJ databases">
        <title>Chromosome level genome of the anhydrobiotic midge Polypedilum vanderplanki.</title>
        <authorList>
            <person name="Yoshida Y."/>
            <person name="Kikawada T."/>
            <person name="Gusev O."/>
        </authorList>
    </citation>
    <scope>NUCLEOTIDE SEQUENCE</scope>
    <source>
        <strain evidence="4">NIAS01</strain>
        <tissue evidence="4">Whole body or cell culture</tissue>
    </source>
</reference>
<feature type="region of interest" description="Disordered" evidence="2">
    <location>
        <begin position="1"/>
        <end position="100"/>
    </location>
</feature>
<gene>
    <name evidence="4" type="ORF">PVAND_008076</name>
</gene>
<feature type="region of interest" description="Disordered" evidence="2">
    <location>
        <begin position="257"/>
        <end position="276"/>
    </location>
</feature>
<feature type="compositionally biased region" description="Low complexity" evidence="2">
    <location>
        <begin position="732"/>
        <end position="741"/>
    </location>
</feature>
<keyword evidence="5" id="KW-1185">Reference proteome</keyword>
<feature type="compositionally biased region" description="Acidic residues" evidence="2">
    <location>
        <begin position="492"/>
        <end position="504"/>
    </location>
</feature>
<feature type="compositionally biased region" description="Low complexity" evidence="2">
    <location>
        <begin position="633"/>
        <end position="642"/>
    </location>
</feature>
<sequence length="1190" mass="136218">MPRKNKRKFFGGKSNKSKTVKLSEEQDDQNAQVDIKKQQSNESDTEENNAEGEFQLRKSAVHSSISSVSNDSTVSTPETNATKMGAKFSSSPRWCSEPNLTANNNSLRQQRATIQLKIIQFIGNTSATEISEAVKEEENLHEDENVFHAAGAVPKLDHYKEDEANEPQQQKQQRFDDNYRVESPKQISSLSHDLIGIDDENNDKEDECRNKRHAMLIQEISESSSSEEVKKYLDNEASAIEMKMIEKIDSIKPYRVESPASSDENSNKLSSQTDDNNLAQTVHEICESSSSESVKNDEKTKIATLNLKIINIQELPTENNNKTSTLSSSSPSPKAKIKLFECKSEKKLNKAEEAIIEALYGNSNLLQIPNTPLDVISEEGSDCCSDIDATTTKLQHHKTTTYENDIEDDDDVFLKSSTTTIAQRYRRNKKIAAIEEQPLLINTKLIETEINVPESCKKWETRQSDSELQAELVYLPSTSSSATDLSERSTDTEEVEEETSEDTETNSLLENITVPPLTLDITTIPTSAEQEHEHIYINDQLPDILEEDEDPKSITESQQLIEDVNKELHHLENFTVENKNKNLGDEKQEPKIALETNLIVRYDDDKKLINEQRQENSKSGTPTPTQPRRKYSSDSSTSSSNSQCTIIRQVMPIESIHPLKDLCIRSLDNYNNISTEGKVTVQKRCNSISRNAPNIPIINELELHYECDSDDLQNHEKKDKVITILQVPPEINNNNQSNSRSSSEEKKRWFGMQSSQMPNVMVALSPSQKVYMMTSSDSNATTTSADVLLDMHKKFVERRAYHEVSDDDDDDNGNNKNILRCENAKSEEIQLEDSNRSSNNGCSKSSSDESAIKLKIVESDIDNESSNSCRSSLVINDNRESAENKQQELNNEEENMNTIRSLILREKFFNDNKNEPSTAPIVTSDEFKVKKCELEDELIRLDYERKELEEELRNIQSLQHFKREEFLYNQRKLQKQQEENKNVEHEIVVETNHNRHSMNNGKYVNDDFNDFINSNEKLHKEIYNEWQDKVLERNERKLQKTLKITSINEITRDELQPLFRERAASERIIKLNDEFLERVKERQKRLSLPLDDNLDASTESLLNDDDDHNVGGARKKKKKFFHFDNKENFPAHFREFIEYCEQEIEISKNSVESGESLLKNPLFIGLIGVSMCICGFYIGKHFITKNSNFS</sequence>
<evidence type="ECO:0000256" key="2">
    <source>
        <dbReference type="SAM" id="MobiDB-lite"/>
    </source>
</evidence>
<feature type="region of interest" description="Disordered" evidence="2">
    <location>
        <begin position="475"/>
        <end position="505"/>
    </location>
</feature>
<protein>
    <submittedName>
        <fullName evidence="4">Uncharacterized protein</fullName>
    </submittedName>
</protein>
<feature type="compositionally biased region" description="Low complexity" evidence="2">
    <location>
        <begin position="836"/>
        <end position="845"/>
    </location>
</feature>
<dbReference type="EMBL" id="JADBJN010000002">
    <property type="protein sequence ID" value="KAG5678400.1"/>
    <property type="molecule type" value="Genomic_DNA"/>
</dbReference>
<feature type="coiled-coil region" evidence="1">
    <location>
        <begin position="938"/>
        <end position="993"/>
    </location>
</feature>
<dbReference type="OrthoDB" id="19092at2759"/>